<keyword evidence="2 6" id="KW-0694">RNA-binding</keyword>
<dbReference type="GO" id="GO:0008360">
    <property type="term" value="P:regulation of cell shape"/>
    <property type="evidence" value="ECO:0007669"/>
    <property type="project" value="UniProtKB-KW"/>
</dbReference>
<evidence type="ECO:0000256" key="7">
    <source>
        <dbReference type="SAM" id="MobiDB-lite"/>
    </source>
</evidence>
<dbReference type="CDD" id="cd02414">
    <property type="entry name" value="KH-II_Jag"/>
    <property type="match status" value="1"/>
</dbReference>
<comment type="caution">
    <text evidence="6">Lacks conserved residue(s) required for the propagation of feature annotation.</text>
</comment>
<dbReference type="PANTHER" id="PTHR35800">
    <property type="entry name" value="PROTEIN JAG"/>
    <property type="match status" value="1"/>
</dbReference>
<comment type="caution">
    <text evidence="9">The sequence shown here is derived from an EMBL/GenBank/DDBJ whole genome shotgun (WGS) entry which is preliminary data.</text>
</comment>
<dbReference type="GO" id="GO:0071555">
    <property type="term" value="P:cell wall organization"/>
    <property type="evidence" value="ECO:0007669"/>
    <property type="project" value="UniProtKB-KW"/>
</dbReference>
<proteinExistence type="inferred from homology"/>
<keyword evidence="3 6" id="KW-0133">Cell shape</keyword>
<dbReference type="GO" id="GO:0005737">
    <property type="term" value="C:cytoplasm"/>
    <property type="evidence" value="ECO:0007669"/>
    <property type="project" value="UniProtKB-SubCell"/>
</dbReference>
<evidence type="ECO:0000313" key="9">
    <source>
        <dbReference type="EMBL" id="OLR56063.1"/>
    </source>
</evidence>
<evidence type="ECO:0000256" key="6">
    <source>
        <dbReference type="HAMAP-Rule" id="MF_00867"/>
    </source>
</evidence>
<evidence type="ECO:0000313" key="10">
    <source>
        <dbReference type="Proteomes" id="UP000187404"/>
    </source>
</evidence>
<evidence type="ECO:0000256" key="3">
    <source>
        <dbReference type="ARBA" id="ARBA00022960"/>
    </source>
</evidence>
<comment type="domain">
    <text evidence="6">Has an N-terminal Jag-N domain and 2 RNA-binding domains (KH and R3H).</text>
</comment>
<keyword evidence="10" id="KW-1185">Reference proteome</keyword>
<dbReference type="InterPro" id="IPR004087">
    <property type="entry name" value="KH_dom"/>
</dbReference>
<dbReference type="SMART" id="SM01245">
    <property type="entry name" value="Jag_N"/>
    <property type="match status" value="1"/>
</dbReference>
<dbReference type="InterPro" id="IPR038008">
    <property type="entry name" value="Jag_KH"/>
</dbReference>
<dbReference type="InterPro" id="IPR015946">
    <property type="entry name" value="KH_dom-like_a/b"/>
</dbReference>
<dbReference type="Pfam" id="PF01424">
    <property type="entry name" value="R3H"/>
    <property type="match status" value="1"/>
</dbReference>
<evidence type="ECO:0000256" key="4">
    <source>
        <dbReference type="ARBA" id="ARBA00023186"/>
    </source>
</evidence>
<dbReference type="STRING" id="1261640.BHK98_08315"/>
<dbReference type="SMART" id="SM00322">
    <property type="entry name" value="KH"/>
    <property type="match status" value="1"/>
</dbReference>
<dbReference type="InterPro" id="IPR001374">
    <property type="entry name" value="R3H_dom"/>
</dbReference>
<comment type="subunit">
    <text evidence="6">Forms a complex with KhpA.</text>
</comment>
<dbReference type="Gene3D" id="3.30.30.80">
    <property type="entry name" value="probable RNA-binding protein from clostridium symbiosum atcc 14940"/>
    <property type="match status" value="1"/>
</dbReference>
<dbReference type="Gene3D" id="3.30.1370.50">
    <property type="entry name" value="R3H-like domain"/>
    <property type="match status" value="1"/>
</dbReference>
<dbReference type="InterPro" id="IPR032782">
    <property type="entry name" value="KhpB_N"/>
</dbReference>
<dbReference type="NCBIfam" id="NF041568">
    <property type="entry name" value="Jag_EloR"/>
    <property type="match status" value="1"/>
</dbReference>
<name>A0A1Q9JIN1_9FIRM</name>
<dbReference type="EMBL" id="MJIE01000001">
    <property type="protein sequence ID" value="OLR56063.1"/>
    <property type="molecule type" value="Genomic_DNA"/>
</dbReference>
<dbReference type="RefSeq" id="WP_075713313.1">
    <property type="nucleotide sequence ID" value="NZ_MJIE01000001.1"/>
</dbReference>
<dbReference type="InterPro" id="IPR036867">
    <property type="entry name" value="R3H_dom_sf"/>
</dbReference>
<accession>A0A1Q9JIN1</accession>
<dbReference type="GO" id="GO:0003723">
    <property type="term" value="F:RNA binding"/>
    <property type="evidence" value="ECO:0007669"/>
    <property type="project" value="UniProtKB-UniRule"/>
</dbReference>
<keyword evidence="4 6" id="KW-0143">Chaperone</keyword>
<dbReference type="SMART" id="SM00393">
    <property type="entry name" value="R3H"/>
    <property type="match status" value="1"/>
</dbReference>
<evidence type="ECO:0000256" key="5">
    <source>
        <dbReference type="ARBA" id="ARBA00023316"/>
    </source>
</evidence>
<sequence length="285" mass="32543">MDVTEKWGDDVDSAVELALADLKLTRDEVDVTVLEEPSRGFFGIGSKLALVRVEKKKKTEEEEPVPETKKAKVSVTASERKKPSAGNRSEQAPRKSSEKKNRHRKAESSRNDFDDAPVQRSSKLEELDFHKTMDVLPICEDHPAKEFLEEVTEQMGLKLNMVVRADEDNVYVNIDGNDSGTIIGKRGQTLDAIQYLTSLVVNKDRDNYVKVVVDAENYRSKRERTLEQLARKLANKVVRTRRPVKLEPMNPYERKVIHATLQDDPRVTTRSEGQDPYRRVIIELN</sequence>
<dbReference type="InterPro" id="IPR038247">
    <property type="entry name" value="Jag_N_dom_sf"/>
</dbReference>
<feature type="region of interest" description="Disordered" evidence="7">
    <location>
        <begin position="54"/>
        <end position="120"/>
    </location>
</feature>
<evidence type="ECO:0000256" key="1">
    <source>
        <dbReference type="ARBA" id="ARBA00022490"/>
    </source>
</evidence>
<keyword evidence="1 6" id="KW-0963">Cytoplasm</keyword>
<dbReference type="OrthoDB" id="9794483at2"/>
<dbReference type="Gene3D" id="3.30.300.20">
    <property type="match status" value="1"/>
</dbReference>
<dbReference type="SUPFAM" id="SSF82708">
    <property type="entry name" value="R3H domain"/>
    <property type="match status" value="1"/>
</dbReference>
<comment type="subcellular location">
    <subcellularLocation>
        <location evidence="6">Cytoplasm</location>
    </subcellularLocation>
</comment>
<dbReference type="Pfam" id="PF14804">
    <property type="entry name" value="Jag_N"/>
    <property type="match status" value="1"/>
</dbReference>
<dbReference type="Pfam" id="PF13083">
    <property type="entry name" value="KH_KhpA-B"/>
    <property type="match status" value="1"/>
</dbReference>
<dbReference type="InterPro" id="IPR039247">
    <property type="entry name" value="KhpB"/>
</dbReference>
<feature type="domain" description="R3H" evidence="8">
    <location>
        <begin position="220"/>
        <end position="285"/>
    </location>
</feature>
<dbReference type="PROSITE" id="PS51061">
    <property type="entry name" value="R3H"/>
    <property type="match status" value="1"/>
</dbReference>
<reference evidence="9 10" key="1">
    <citation type="journal article" date="2016" name="Appl. Environ. Microbiol.">
        <title>Function and Phylogeny of Bacterial Butyryl Coenzyme A:Acetate Transferases and Their Diversity in the Proximal Colon of Swine.</title>
        <authorList>
            <person name="Trachsel J."/>
            <person name="Bayles D.O."/>
            <person name="Looft T."/>
            <person name="Levine U.Y."/>
            <person name="Allen H.K."/>
        </authorList>
    </citation>
    <scope>NUCLEOTIDE SEQUENCE [LARGE SCALE GENOMIC DNA]</scope>
    <source>
        <strain evidence="9 10">68-3-10</strain>
    </source>
</reference>
<comment type="similarity">
    <text evidence="6">Belongs to the KhpB RNA-binding protein family.</text>
</comment>
<keyword evidence="5 6" id="KW-0961">Cell wall biogenesis/degradation</keyword>
<gene>
    <name evidence="6" type="primary">khpB</name>
    <name evidence="6" type="synonym">eloR</name>
    <name evidence="9" type="ORF">BHK98_08315</name>
</gene>
<dbReference type="GO" id="GO:0009252">
    <property type="term" value="P:peptidoglycan biosynthetic process"/>
    <property type="evidence" value="ECO:0007669"/>
    <property type="project" value="UniProtKB-UniRule"/>
</dbReference>
<evidence type="ECO:0000259" key="8">
    <source>
        <dbReference type="PROSITE" id="PS51061"/>
    </source>
</evidence>
<comment type="function">
    <text evidence="6">A probable RNA chaperone. Forms a complex with KhpA which binds to cellular RNA and controls its expression. Plays a role in peptidoglycan (PG) homeostasis and cell length regulation.</text>
</comment>
<dbReference type="HAMAP" id="MF_00867">
    <property type="entry name" value="KhpB"/>
    <property type="match status" value="1"/>
</dbReference>
<dbReference type="Proteomes" id="UP000187404">
    <property type="component" value="Unassembled WGS sequence"/>
</dbReference>
<dbReference type="InterPro" id="IPR034079">
    <property type="entry name" value="R3H_KhpB"/>
</dbReference>
<protein>
    <recommendedName>
        <fullName evidence="6">RNA-binding protein KhpB</fullName>
    </recommendedName>
    <alternativeName>
        <fullName evidence="6">RNA-binding protein EloR</fullName>
    </alternativeName>
</protein>
<dbReference type="PANTHER" id="PTHR35800:SF1">
    <property type="entry name" value="RNA-BINDING PROTEIN KHPB"/>
    <property type="match status" value="1"/>
</dbReference>
<evidence type="ECO:0000256" key="2">
    <source>
        <dbReference type="ARBA" id="ARBA00022884"/>
    </source>
</evidence>
<dbReference type="CDD" id="cd02644">
    <property type="entry name" value="R3H_jag"/>
    <property type="match status" value="1"/>
</dbReference>
<organism evidence="9 10">
    <name type="scientific">Hornefia porci</name>
    <dbReference type="NCBI Taxonomy" id="2652292"/>
    <lineage>
        <taxon>Bacteria</taxon>
        <taxon>Bacillati</taxon>
        <taxon>Bacillota</taxon>
        <taxon>Clostridia</taxon>
        <taxon>Peptostreptococcales</taxon>
        <taxon>Anaerovoracaceae</taxon>
        <taxon>Hornefia</taxon>
    </lineage>
</organism>
<dbReference type="AlphaFoldDB" id="A0A1Q9JIN1"/>